<dbReference type="EMBL" id="JABCKV010000001">
    <property type="protein sequence ID" value="KAG5648885.1"/>
    <property type="molecule type" value="Genomic_DNA"/>
</dbReference>
<protein>
    <submittedName>
        <fullName evidence="2">Uncharacterized protein</fullName>
    </submittedName>
</protein>
<evidence type="ECO:0000256" key="1">
    <source>
        <dbReference type="SAM" id="Phobius"/>
    </source>
</evidence>
<organism evidence="2 3">
    <name type="scientific">Asterophora parasitica</name>
    <dbReference type="NCBI Taxonomy" id="117018"/>
    <lineage>
        <taxon>Eukaryota</taxon>
        <taxon>Fungi</taxon>
        <taxon>Dikarya</taxon>
        <taxon>Basidiomycota</taxon>
        <taxon>Agaricomycotina</taxon>
        <taxon>Agaricomycetes</taxon>
        <taxon>Agaricomycetidae</taxon>
        <taxon>Agaricales</taxon>
        <taxon>Tricholomatineae</taxon>
        <taxon>Lyophyllaceae</taxon>
        <taxon>Asterophora</taxon>
    </lineage>
</organism>
<feature type="transmembrane region" description="Helical" evidence="1">
    <location>
        <begin position="57"/>
        <end position="75"/>
    </location>
</feature>
<keyword evidence="3" id="KW-1185">Reference proteome</keyword>
<keyword evidence="1" id="KW-0812">Transmembrane</keyword>
<proteinExistence type="predicted"/>
<comment type="caution">
    <text evidence="2">The sequence shown here is derived from an EMBL/GenBank/DDBJ whole genome shotgun (WGS) entry which is preliminary data.</text>
</comment>
<keyword evidence="1" id="KW-0472">Membrane</keyword>
<accession>A0A9P7KHK4</accession>
<dbReference type="Proteomes" id="UP000775547">
    <property type="component" value="Unassembled WGS sequence"/>
</dbReference>
<reference evidence="2" key="2">
    <citation type="submission" date="2021-10" db="EMBL/GenBank/DDBJ databases">
        <title>Phylogenomics reveals ancestral predisposition of the termite-cultivated fungus Termitomyces towards a domesticated lifestyle.</title>
        <authorList>
            <person name="Auxier B."/>
            <person name="Grum-Grzhimaylo A."/>
            <person name="Cardenas M.E."/>
            <person name="Lodge J.D."/>
            <person name="Laessoe T."/>
            <person name="Pedersen O."/>
            <person name="Smith M.E."/>
            <person name="Kuyper T.W."/>
            <person name="Franco-Molano E.A."/>
            <person name="Baroni T.J."/>
            <person name="Aanen D.K."/>
        </authorList>
    </citation>
    <scope>NUCLEOTIDE SEQUENCE</scope>
    <source>
        <strain evidence="2">AP01</strain>
        <tissue evidence="2">Mycelium</tissue>
    </source>
</reference>
<sequence>MQLPRAVLPAFLQAQLYPTAPLPVPRSILLLTCFSIPGALTLLIVSMLDFGYLSMRVNPCISIYTLLYHLGVVLIGRRKRTPEAPSYFSTAVFSCYLLTVVWFVALILTIVVLASGHMHPYYQFAWLRLQGLPVTVHTQRAQVFLTLYETLMVGGLALKGHSIVHHEGPDPHDWRYTQFERVRAILRFILDDAIVLTAYPSLG</sequence>
<name>A0A9P7KHK4_9AGAR</name>
<reference evidence="2" key="1">
    <citation type="submission" date="2020-07" db="EMBL/GenBank/DDBJ databases">
        <authorList>
            <person name="Nieuwenhuis M."/>
            <person name="Van De Peppel L.J.J."/>
        </authorList>
    </citation>
    <scope>NUCLEOTIDE SEQUENCE</scope>
    <source>
        <strain evidence="2">AP01</strain>
        <tissue evidence="2">Mycelium</tissue>
    </source>
</reference>
<gene>
    <name evidence="2" type="ORF">DXG03_000234</name>
</gene>
<feature type="transmembrane region" description="Helical" evidence="1">
    <location>
        <begin position="87"/>
        <end position="114"/>
    </location>
</feature>
<dbReference type="AlphaFoldDB" id="A0A9P7KHK4"/>
<dbReference type="OrthoDB" id="3196762at2759"/>
<evidence type="ECO:0000313" key="3">
    <source>
        <dbReference type="Proteomes" id="UP000775547"/>
    </source>
</evidence>
<keyword evidence="1" id="KW-1133">Transmembrane helix</keyword>
<feature type="transmembrane region" description="Helical" evidence="1">
    <location>
        <begin position="27"/>
        <end position="45"/>
    </location>
</feature>
<evidence type="ECO:0000313" key="2">
    <source>
        <dbReference type="EMBL" id="KAG5648885.1"/>
    </source>
</evidence>